<dbReference type="PANTHER" id="PTHR40734:SF1">
    <property type="entry name" value="DNA-BINDING PROTEIN"/>
    <property type="match status" value="1"/>
</dbReference>
<dbReference type="Gene3D" id="1.10.150.280">
    <property type="entry name" value="AF1531-like domain"/>
    <property type="match status" value="1"/>
</dbReference>
<sequence>MQYNPEPNKEKSQNQRDTPLDFEFGKIKHVRPPKKFESKILVLDYLPEGKGFSQAPRKEPIILGIGTKWFSLLEVSLRKRGNYTKFAELKLPRPDEENGDTPLKRVIRQISTDELTNTAYEALDEAICLIIGKNEKRFVTFFNKAQPITNKLHALKLIPGIGKQLMWEILEERKKLPFVSFKDIEDRVKVTDIAKMIQKRIRQELEGEEKHLLFTTKLELDKKSEYRKRSREQKY</sequence>
<evidence type="ECO:0000313" key="1">
    <source>
        <dbReference type="EMBL" id="UJG42457.1"/>
    </source>
</evidence>
<dbReference type="AlphaFoldDB" id="A0A9Y1BP28"/>
<dbReference type="PANTHER" id="PTHR40734">
    <property type="entry name" value="TRNA-SPECIFIC ADENOSINE DEAMINASE-RELATED"/>
    <property type="match status" value="1"/>
</dbReference>
<proteinExistence type="predicted"/>
<reference evidence="1" key="1">
    <citation type="journal article" date="2022" name="Nat. Microbiol.">
        <title>Unique mobile elements and scalable gene flow at the prokaryote-eukaryote boundary revealed by circularized Asgard archaea genomes.</title>
        <authorList>
            <person name="Wu F."/>
            <person name="Speth D.R."/>
            <person name="Philosof A."/>
            <person name="Cremiere A."/>
            <person name="Narayanan A."/>
            <person name="Barco R.A."/>
            <person name="Connon S.A."/>
            <person name="Amend J.P."/>
            <person name="Antoshechkin I.A."/>
            <person name="Orphan V.J."/>
        </authorList>
    </citation>
    <scope>NUCLEOTIDE SEQUENCE</scope>
    <source>
        <strain evidence="1">PR6</strain>
    </source>
</reference>
<accession>A0A9Y1BP28</accession>
<gene>
    <name evidence="1" type="ORF">K9W46_08610</name>
</gene>
<dbReference type="InterPro" id="IPR007003">
    <property type="entry name" value="DUF655"/>
</dbReference>
<name>A0A9Y1BP28_9ARCH</name>
<dbReference type="SUPFAM" id="SSF160975">
    <property type="entry name" value="AF1531-like"/>
    <property type="match status" value="1"/>
</dbReference>
<dbReference type="InterPro" id="IPR012340">
    <property type="entry name" value="NA-bd_OB-fold"/>
</dbReference>
<organism evidence="1">
    <name type="scientific">Candidatus Heimdallarchaeum endolithica</name>
    <dbReference type="NCBI Taxonomy" id="2876572"/>
    <lineage>
        <taxon>Archaea</taxon>
        <taxon>Promethearchaeati</taxon>
        <taxon>Candidatus Heimdallarchaeota</taxon>
        <taxon>Candidatus Heimdallarchaeia (ex Rinke et al. 2021) (nom. nud.)</taxon>
        <taxon>Candidatus Heimdallarchaeales</taxon>
        <taxon>Candidatus Heimdallarchaeaceae</taxon>
        <taxon>Candidatus Heimdallarchaeum</taxon>
    </lineage>
</organism>
<dbReference type="Pfam" id="PF04919">
    <property type="entry name" value="DUF655"/>
    <property type="match status" value="1"/>
</dbReference>
<dbReference type="EMBL" id="CP084167">
    <property type="protein sequence ID" value="UJG42457.1"/>
    <property type="molecule type" value="Genomic_DNA"/>
</dbReference>
<dbReference type="Gene3D" id="2.40.50.140">
    <property type="entry name" value="Nucleic acid-binding proteins"/>
    <property type="match status" value="1"/>
</dbReference>
<protein>
    <submittedName>
        <fullName evidence="1">DUF655 domain-containing protein</fullName>
    </submittedName>
</protein>
<dbReference type="Proteomes" id="UP001200513">
    <property type="component" value="Chromosome"/>
</dbReference>